<dbReference type="eggNOG" id="KOG1871">
    <property type="taxonomic scope" value="Eukaryota"/>
</dbReference>
<dbReference type="EC" id="3.4.19.12" evidence="6"/>
<feature type="domain" description="USP" evidence="8">
    <location>
        <begin position="239"/>
        <end position="603"/>
    </location>
</feature>
<dbReference type="GO" id="GO:0006508">
    <property type="term" value="P:proteolysis"/>
    <property type="evidence" value="ECO:0007669"/>
    <property type="project" value="UniProtKB-KW"/>
</dbReference>
<dbReference type="InterPro" id="IPR038765">
    <property type="entry name" value="Papain-like_cys_pep_sf"/>
</dbReference>
<name>F2UP11_SALR5</name>
<feature type="region of interest" description="Disordered" evidence="7">
    <location>
        <begin position="1"/>
        <end position="231"/>
    </location>
</feature>
<keyword evidence="10" id="KW-1185">Reference proteome</keyword>
<dbReference type="SUPFAM" id="SSF54001">
    <property type="entry name" value="Cysteine proteinases"/>
    <property type="match status" value="1"/>
</dbReference>
<dbReference type="Gene3D" id="3.90.70.10">
    <property type="entry name" value="Cysteine proteinases"/>
    <property type="match status" value="1"/>
</dbReference>
<evidence type="ECO:0000256" key="3">
    <source>
        <dbReference type="ARBA" id="ARBA00022786"/>
    </source>
</evidence>
<proteinExistence type="inferred from homology"/>
<dbReference type="InParanoid" id="F2UP11"/>
<evidence type="ECO:0000256" key="2">
    <source>
        <dbReference type="ARBA" id="ARBA00022670"/>
    </source>
</evidence>
<evidence type="ECO:0000259" key="8">
    <source>
        <dbReference type="PROSITE" id="PS50235"/>
    </source>
</evidence>
<dbReference type="STRING" id="946362.F2UP11"/>
<reference evidence="9" key="1">
    <citation type="submission" date="2009-08" db="EMBL/GenBank/DDBJ databases">
        <title>Annotation of Salpingoeca rosetta.</title>
        <authorList>
            <consortium name="The Broad Institute Genome Sequencing Platform"/>
            <person name="Russ C."/>
            <person name="Cuomo C."/>
            <person name="Burger G."/>
            <person name="Gray M.W."/>
            <person name="Holland P.W.H."/>
            <person name="King N."/>
            <person name="Lang F.B.F."/>
            <person name="Roger A.J."/>
            <person name="Ruiz-Trillo I."/>
            <person name="Young S.K."/>
            <person name="Zeng Q."/>
            <person name="Gargeya S."/>
            <person name="Alvarado L."/>
            <person name="Berlin A."/>
            <person name="Chapman S.B."/>
            <person name="Chen Z."/>
            <person name="Freedman E."/>
            <person name="Gellesch M."/>
            <person name="Goldberg J."/>
            <person name="Griggs A."/>
            <person name="Gujja S."/>
            <person name="Heilman E."/>
            <person name="Heiman D."/>
            <person name="Howarth C."/>
            <person name="Mehta T."/>
            <person name="Neiman D."/>
            <person name="Pearson M."/>
            <person name="Roberts A."/>
            <person name="Saif S."/>
            <person name="Shea T."/>
            <person name="Shenoy N."/>
            <person name="Sisk P."/>
            <person name="Stolte C."/>
            <person name="Sykes S."/>
            <person name="White J."/>
            <person name="Yandava C."/>
            <person name="Haas B."/>
            <person name="Nusbaum C."/>
            <person name="Birren B."/>
        </authorList>
    </citation>
    <scope>NUCLEOTIDE SEQUENCE [LARGE SCALE GENOMIC DNA]</scope>
    <source>
        <strain evidence="9">ATCC 50818</strain>
    </source>
</reference>
<feature type="compositionally biased region" description="Low complexity" evidence="7">
    <location>
        <begin position="11"/>
        <end position="26"/>
    </location>
</feature>
<dbReference type="InterPro" id="IPR018200">
    <property type="entry name" value="USP_CS"/>
</dbReference>
<dbReference type="GeneID" id="16069677"/>
<protein>
    <recommendedName>
        <fullName evidence="6">Ubiquitin carboxyl-terminal hydrolase</fullName>
        <ecNumber evidence="6">3.4.19.12</ecNumber>
    </recommendedName>
</protein>
<keyword evidence="2 6" id="KW-0645">Protease</keyword>
<dbReference type="OMA" id="HVEYERS"/>
<evidence type="ECO:0000256" key="7">
    <source>
        <dbReference type="SAM" id="MobiDB-lite"/>
    </source>
</evidence>
<evidence type="ECO:0000313" key="10">
    <source>
        <dbReference type="Proteomes" id="UP000007799"/>
    </source>
</evidence>
<dbReference type="InterPro" id="IPR001394">
    <property type="entry name" value="Peptidase_C19_UCH"/>
</dbReference>
<feature type="compositionally biased region" description="Polar residues" evidence="7">
    <location>
        <begin position="158"/>
        <end position="170"/>
    </location>
</feature>
<evidence type="ECO:0000313" key="9">
    <source>
        <dbReference type="EMBL" id="EGD79366.1"/>
    </source>
</evidence>
<dbReference type="AlphaFoldDB" id="F2UP11"/>
<dbReference type="KEGG" id="sre:PTSG_09776"/>
<sequence>MEFSFGDLSLEETSALKSSAAKTSSAVKFTPVQMPGNAVATSNSSGGGGGGITFKTVPPRKQQQQQQQPKQQQRQQAAPAAVTTKQPATPQQQPQQRTPVITAPPSAAKTGTPASSQFPGAAPKQRQRQQQRKPSAATSPSPSSSTSSRAASTSSAPQQKATKTASTSSDKGADGNGNGNGDGDAAPATSPTEGSAPAAKPKLTKRQQQQQRLRELQRRKKKTGAAPGDATVEPHYAMHGILNEGNTCYMNAPLQLLFSLPHVRRVLLGASVPPSTLTYALQSFLREFISTSRLDVLDPRQDVDRILRVAKPLSAAAVYAGIGSRNPSLFDFSNMQHDAEEVLTFLLSTVHDELLKHCPTFTGLAPGERDASGGARNADDADADAGDDAGDDGWEEVGPKKTSARLNEVKAKLSAVSRVLQGTFRSTIAYKSGQRSIVLQPFFVLQVDIKPETKRLEEAIDATFSPETIEGVQRSGAPAAVTARKQLHLERAPPVLLIQLKRYHFDGQQITKLTNHVDFTETLTLKQSWLSVKAQAEQECEYHLHGVVFHIGSLAVQGHYTCSVRSSCGWLDFNDKKIKRIDPMFVYRPAEREQAYMLAYVRKDALHLLDYR</sequence>
<dbReference type="GO" id="GO:0016579">
    <property type="term" value="P:protein deubiquitination"/>
    <property type="evidence" value="ECO:0007669"/>
    <property type="project" value="InterPro"/>
</dbReference>
<gene>
    <name evidence="9" type="ORF">PTSG_09776</name>
</gene>
<feature type="compositionally biased region" description="Low complexity" evidence="7">
    <location>
        <begin position="132"/>
        <end position="157"/>
    </location>
</feature>
<dbReference type="GO" id="GO:0005829">
    <property type="term" value="C:cytosol"/>
    <property type="evidence" value="ECO:0007669"/>
    <property type="project" value="TreeGrafter"/>
</dbReference>
<feature type="region of interest" description="Disordered" evidence="7">
    <location>
        <begin position="366"/>
        <end position="400"/>
    </location>
</feature>
<dbReference type="GO" id="GO:0005634">
    <property type="term" value="C:nucleus"/>
    <property type="evidence" value="ECO:0007669"/>
    <property type="project" value="TreeGrafter"/>
</dbReference>
<dbReference type="GO" id="GO:0004843">
    <property type="term" value="F:cysteine-type deubiquitinase activity"/>
    <property type="evidence" value="ECO:0007669"/>
    <property type="project" value="UniProtKB-UniRule"/>
</dbReference>
<keyword evidence="3 6" id="KW-0833">Ubl conjugation pathway</keyword>
<evidence type="ECO:0000256" key="6">
    <source>
        <dbReference type="RuleBase" id="RU366025"/>
    </source>
</evidence>
<dbReference type="PANTHER" id="PTHR24006:SF687">
    <property type="entry name" value="UBIQUITIN CARBOXYL-TERMINAL HYDROLASE 10"/>
    <property type="match status" value="1"/>
</dbReference>
<evidence type="ECO:0000256" key="5">
    <source>
        <dbReference type="ARBA" id="ARBA00022807"/>
    </source>
</evidence>
<dbReference type="Pfam" id="PF00443">
    <property type="entry name" value="UCH"/>
    <property type="match status" value="1"/>
</dbReference>
<comment type="similarity">
    <text evidence="6">Belongs to the peptidase C19 family.</text>
</comment>
<dbReference type="PROSITE" id="PS00973">
    <property type="entry name" value="USP_2"/>
    <property type="match status" value="1"/>
</dbReference>
<feature type="compositionally biased region" description="Low complexity" evidence="7">
    <location>
        <begin position="59"/>
        <end position="99"/>
    </location>
</feature>
<dbReference type="OrthoDB" id="429671at2759"/>
<dbReference type="PROSITE" id="PS00972">
    <property type="entry name" value="USP_1"/>
    <property type="match status" value="1"/>
</dbReference>
<keyword evidence="4 6" id="KW-0378">Hydrolase</keyword>
<comment type="catalytic activity">
    <reaction evidence="1 6">
        <text>Thiol-dependent hydrolysis of ester, thioester, amide, peptide and isopeptide bonds formed by the C-terminal Gly of ubiquitin (a 76-residue protein attached to proteins as an intracellular targeting signal).</text>
        <dbReference type="EC" id="3.4.19.12"/>
    </reaction>
</comment>
<evidence type="ECO:0000256" key="1">
    <source>
        <dbReference type="ARBA" id="ARBA00000707"/>
    </source>
</evidence>
<feature type="compositionally biased region" description="Acidic residues" evidence="7">
    <location>
        <begin position="380"/>
        <end position="395"/>
    </location>
</feature>
<dbReference type="Proteomes" id="UP000007799">
    <property type="component" value="Unassembled WGS sequence"/>
</dbReference>
<dbReference type="EMBL" id="GL832985">
    <property type="protein sequence ID" value="EGD79366.1"/>
    <property type="molecule type" value="Genomic_DNA"/>
</dbReference>
<organism evidence="10">
    <name type="scientific">Salpingoeca rosetta (strain ATCC 50818 / BSB-021)</name>
    <dbReference type="NCBI Taxonomy" id="946362"/>
    <lineage>
        <taxon>Eukaryota</taxon>
        <taxon>Choanoflagellata</taxon>
        <taxon>Craspedida</taxon>
        <taxon>Salpingoecidae</taxon>
        <taxon>Salpingoeca</taxon>
    </lineage>
</organism>
<dbReference type="InterPro" id="IPR050164">
    <property type="entry name" value="Peptidase_C19"/>
</dbReference>
<keyword evidence="5 6" id="KW-0788">Thiol protease</keyword>
<dbReference type="PROSITE" id="PS50235">
    <property type="entry name" value="USP_3"/>
    <property type="match status" value="1"/>
</dbReference>
<accession>F2UP11</accession>
<dbReference type="InterPro" id="IPR028889">
    <property type="entry name" value="USP"/>
</dbReference>
<evidence type="ECO:0000256" key="4">
    <source>
        <dbReference type="ARBA" id="ARBA00022801"/>
    </source>
</evidence>
<dbReference type="RefSeq" id="XP_004989135.1">
    <property type="nucleotide sequence ID" value="XM_004989078.1"/>
</dbReference>
<dbReference type="CDD" id="cd02257">
    <property type="entry name" value="Peptidase_C19"/>
    <property type="match status" value="1"/>
</dbReference>
<dbReference type="PANTHER" id="PTHR24006">
    <property type="entry name" value="UBIQUITIN CARBOXYL-TERMINAL HYDROLASE"/>
    <property type="match status" value="1"/>
</dbReference>